<keyword evidence="2" id="KW-1185">Reference proteome</keyword>
<reference evidence="1" key="1">
    <citation type="submission" date="2023-10" db="EMBL/GenBank/DDBJ databases">
        <authorList>
            <person name="Domelevo Entfellner J.-B."/>
        </authorList>
    </citation>
    <scope>NUCLEOTIDE SEQUENCE</scope>
</reference>
<name>A0AA86S4Z5_9FABA</name>
<dbReference type="EMBL" id="OY731400">
    <property type="protein sequence ID" value="CAJ1941875.1"/>
    <property type="molecule type" value="Genomic_DNA"/>
</dbReference>
<protein>
    <submittedName>
        <fullName evidence="1">Uncharacterized protein</fullName>
    </submittedName>
</protein>
<proteinExistence type="predicted"/>
<accession>A0AA86S4Z5</accession>
<organism evidence="1 2">
    <name type="scientific">Sphenostylis stenocarpa</name>
    <dbReference type="NCBI Taxonomy" id="92480"/>
    <lineage>
        <taxon>Eukaryota</taxon>
        <taxon>Viridiplantae</taxon>
        <taxon>Streptophyta</taxon>
        <taxon>Embryophyta</taxon>
        <taxon>Tracheophyta</taxon>
        <taxon>Spermatophyta</taxon>
        <taxon>Magnoliopsida</taxon>
        <taxon>eudicotyledons</taxon>
        <taxon>Gunneridae</taxon>
        <taxon>Pentapetalae</taxon>
        <taxon>rosids</taxon>
        <taxon>fabids</taxon>
        <taxon>Fabales</taxon>
        <taxon>Fabaceae</taxon>
        <taxon>Papilionoideae</taxon>
        <taxon>50 kb inversion clade</taxon>
        <taxon>NPAAA clade</taxon>
        <taxon>indigoferoid/millettioid clade</taxon>
        <taxon>Phaseoleae</taxon>
        <taxon>Sphenostylis</taxon>
    </lineage>
</organism>
<evidence type="ECO:0000313" key="2">
    <source>
        <dbReference type="Proteomes" id="UP001189624"/>
    </source>
</evidence>
<dbReference type="Gramene" id="rna-AYBTSS11_LOCUS10525">
    <property type="protein sequence ID" value="CAJ1941875.1"/>
    <property type="gene ID" value="gene-AYBTSS11_LOCUS10525"/>
</dbReference>
<dbReference type="Proteomes" id="UP001189624">
    <property type="component" value="Chromosome 3"/>
</dbReference>
<gene>
    <name evidence="1" type="ORF">AYBTSS11_LOCUS10525</name>
</gene>
<evidence type="ECO:0000313" key="1">
    <source>
        <dbReference type="EMBL" id="CAJ1941875.1"/>
    </source>
</evidence>
<sequence>MTLLINTWADQNTREPTKVQKILNGAISNQSRHNRGHQNSNQCSMLEWVWVLGGHVALFVS</sequence>
<dbReference type="AlphaFoldDB" id="A0AA86S4Z5"/>